<feature type="transmembrane region" description="Helical" evidence="1">
    <location>
        <begin position="174"/>
        <end position="200"/>
    </location>
</feature>
<name>A0A0C9TSS1_PAXIN</name>
<dbReference type="AlphaFoldDB" id="A0A0C9TSS1"/>
<keyword evidence="1" id="KW-0812">Transmembrane</keyword>
<feature type="non-terminal residue" evidence="2">
    <location>
        <position position="1"/>
    </location>
</feature>
<dbReference type="EMBL" id="KN819353">
    <property type="protein sequence ID" value="KIJ13358.1"/>
    <property type="molecule type" value="Genomic_DNA"/>
</dbReference>
<keyword evidence="3" id="KW-1185">Reference proteome</keyword>
<reference evidence="3" key="2">
    <citation type="submission" date="2015-01" db="EMBL/GenBank/DDBJ databases">
        <title>Evolutionary Origins and Diversification of the Mycorrhizal Mutualists.</title>
        <authorList>
            <consortium name="DOE Joint Genome Institute"/>
            <consortium name="Mycorrhizal Genomics Consortium"/>
            <person name="Kohler A."/>
            <person name="Kuo A."/>
            <person name="Nagy L.G."/>
            <person name="Floudas D."/>
            <person name="Copeland A."/>
            <person name="Barry K.W."/>
            <person name="Cichocki N."/>
            <person name="Veneault-Fourrey C."/>
            <person name="LaButti K."/>
            <person name="Lindquist E.A."/>
            <person name="Lipzen A."/>
            <person name="Lundell T."/>
            <person name="Morin E."/>
            <person name="Murat C."/>
            <person name="Riley R."/>
            <person name="Ohm R."/>
            <person name="Sun H."/>
            <person name="Tunlid A."/>
            <person name="Henrissat B."/>
            <person name="Grigoriev I.V."/>
            <person name="Hibbett D.S."/>
            <person name="Martin F."/>
        </authorList>
    </citation>
    <scope>NUCLEOTIDE SEQUENCE [LARGE SCALE GENOMIC DNA]</scope>
    <source>
        <strain evidence="3">ATCC 200175</strain>
    </source>
</reference>
<evidence type="ECO:0000313" key="2">
    <source>
        <dbReference type="EMBL" id="KIJ13358.1"/>
    </source>
</evidence>
<dbReference type="OrthoDB" id="3245306at2759"/>
<dbReference type="HOGENOM" id="CLU_064131_0_0_1"/>
<gene>
    <name evidence="2" type="ORF">PAXINDRAFT_81382</name>
</gene>
<protein>
    <submittedName>
        <fullName evidence="2">Uncharacterized protein</fullName>
    </submittedName>
</protein>
<sequence length="327" mass="36048">LDDEYRYWSFVGIHPAHISRDVVEAARQEAIDALRWSYTDRLLTHLQPIPPPFSQQECQELINSSTVRVTPINNCPCLTMKPESSHPMTPAYAQIVSRVLLRVAHWRQAHFRPYKPPPHDVSYLQQPRSTPIVRTIMEILIGILCLGIPFMFVDRARYNGHFDVEGSHVPESTTPLFVIGACACLVSAIILSASVTLVSLPVFDSIARISGLVAITCSVLSMVTSFVSIFRYKAEMARGASHSAGEGFITLSRRSIMLSLPLVFLAYSVAGFITGIVIYSFRSATIDLASAGSPIAAKFDEYTRFMVIGVLGALAGVLIAFAMVSRR</sequence>
<feature type="transmembrane region" description="Helical" evidence="1">
    <location>
        <begin position="302"/>
        <end position="324"/>
    </location>
</feature>
<evidence type="ECO:0000256" key="1">
    <source>
        <dbReference type="SAM" id="Phobius"/>
    </source>
</evidence>
<dbReference type="Proteomes" id="UP000053647">
    <property type="component" value="Unassembled WGS sequence"/>
</dbReference>
<keyword evidence="1" id="KW-1133">Transmembrane helix</keyword>
<accession>A0A0C9TSS1</accession>
<organism evidence="2 3">
    <name type="scientific">Paxillus involutus ATCC 200175</name>
    <dbReference type="NCBI Taxonomy" id="664439"/>
    <lineage>
        <taxon>Eukaryota</taxon>
        <taxon>Fungi</taxon>
        <taxon>Dikarya</taxon>
        <taxon>Basidiomycota</taxon>
        <taxon>Agaricomycotina</taxon>
        <taxon>Agaricomycetes</taxon>
        <taxon>Agaricomycetidae</taxon>
        <taxon>Boletales</taxon>
        <taxon>Paxilineae</taxon>
        <taxon>Paxillaceae</taxon>
        <taxon>Paxillus</taxon>
    </lineage>
</organism>
<reference evidence="2 3" key="1">
    <citation type="submission" date="2014-06" db="EMBL/GenBank/DDBJ databases">
        <authorList>
            <consortium name="DOE Joint Genome Institute"/>
            <person name="Kuo A."/>
            <person name="Kohler A."/>
            <person name="Nagy L.G."/>
            <person name="Floudas D."/>
            <person name="Copeland A."/>
            <person name="Barry K.W."/>
            <person name="Cichocki N."/>
            <person name="Veneault-Fourrey C."/>
            <person name="LaButti K."/>
            <person name="Lindquist E.A."/>
            <person name="Lipzen A."/>
            <person name="Lundell T."/>
            <person name="Morin E."/>
            <person name="Murat C."/>
            <person name="Sun H."/>
            <person name="Tunlid A."/>
            <person name="Henrissat B."/>
            <person name="Grigoriev I.V."/>
            <person name="Hibbett D.S."/>
            <person name="Martin F."/>
            <person name="Nordberg H.P."/>
            <person name="Cantor M.N."/>
            <person name="Hua S.X."/>
        </authorList>
    </citation>
    <scope>NUCLEOTIDE SEQUENCE [LARGE SCALE GENOMIC DNA]</scope>
    <source>
        <strain evidence="2 3">ATCC 200175</strain>
    </source>
</reference>
<feature type="transmembrane region" description="Helical" evidence="1">
    <location>
        <begin position="132"/>
        <end position="153"/>
    </location>
</feature>
<feature type="transmembrane region" description="Helical" evidence="1">
    <location>
        <begin position="262"/>
        <end position="282"/>
    </location>
</feature>
<keyword evidence="1" id="KW-0472">Membrane</keyword>
<feature type="non-terminal residue" evidence="2">
    <location>
        <position position="327"/>
    </location>
</feature>
<proteinExistence type="predicted"/>
<feature type="transmembrane region" description="Helical" evidence="1">
    <location>
        <begin position="206"/>
        <end position="230"/>
    </location>
</feature>
<evidence type="ECO:0000313" key="3">
    <source>
        <dbReference type="Proteomes" id="UP000053647"/>
    </source>
</evidence>